<dbReference type="Proteomes" id="UP000197619">
    <property type="component" value="Unassembled WGS sequence"/>
</dbReference>
<dbReference type="AlphaFoldDB" id="A0A218V8W0"/>
<dbReference type="EMBL" id="MUZQ01000027">
    <property type="protein sequence ID" value="OWK62413.1"/>
    <property type="molecule type" value="Genomic_DNA"/>
</dbReference>
<protein>
    <submittedName>
        <fullName evidence="2">Uncharacterized protein</fullName>
    </submittedName>
</protein>
<name>A0A218V8W0_9PASE</name>
<feature type="region of interest" description="Disordered" evidence="1">
    <location>
        <begin position="36"/>
        <end position="94"/>
    </location>
</feature>
<evidence type="ECO:0000313" key="2">
    <source>
        <dbReference type="EMBL" id="OWK62413.1"/>
    </source>
</evidence>
<feature type="compositionally biased region" description="Low complexity" evidence="1">
    <location>
        <begin position="64"/>
        <end position="73"/>
    </location>
</feature>
<feature type="compositionally biased region" description="Basic residues" evidence="1">
    <location>
        <begin position="74"/>
        <end position="94"/>
    </location>
</feature>
<gene>
    <name evidence="2" type="ORF">RLOC_00004299</name>
</gene>
<reference evidence="2 3" key="1">
    <citation type="submission" date="2017-05" db="EMBL/GenBank/DDBJ databases">
        <title>Genome of assembly of the Bengalese finch, Lonchura striata domestica.</title>
        <authorList>
            <person name="Colquitt B.M."/>
            <person name="Brainard M.S."/>
        </authorList>
    </citation>
    <scope>NUCLEOTIDE SEQUENCE [LARGE SCALE GENOMIC DNA]</scope>
    <source>
        <strain evidence="2">White83orange57</strain>
    </source>
</reference>
<organism evidence="2 3">
    <name type="scientific">Lonchura striata</name>
    <name type="common">white-rumped munia</name>
    <dbReference type="NCBI Taxonomy" id="40157"/>
    <lineage>
        <taxon>Eukaryota</taxon>
        <taxon>Metazoa</taxon>
        <taxon>Chordata</taxon>
        <taxon>Craniata</taxon>
        <taxon>Vertebrata</taxon>
        <taxon>Euteleostomi</taxon>
        <taxon>Archelosauria</taxon>
        <taxon>Archosauria</taxon>
        <taxon>Dinosauria</taxon>
        <taxon>Saurischia</taxon>
        <taxon>Theropoda</taxon>
        <taxon>Coelurosauria</taxon>
        <taxon>Aves</taxon>
        <taxon>Neognathae</taxon>
        <taxon>Neoaves</taxon>
        <taxon>Telluraves</taxon>
        <taxon>Australaves</taxon>
        <taxon>Passeriformes</taxon>
        <taxon>Passeroidea</taxon>
        <taxon>Estrildidae</taxon>
        <taxon>Estrildinae</taxon>
        <taxon>Lonchura</taxon>
    </lineage>
</organism>
<accession>A0A218V8W0</accession>
<evidence type="ECO:0000256" key="1">
    <source>
        <dbReference type="SAM" id="MobiDB-lite"/>
    </source>
</evidence>
<evidence type="ECO:0000313" key="3">
    <source>
        <dbReference type="Proteomes" id="UP000197619"/>
    </source>
</evidence>
<keyword evidence="3" id="KW-1185">Reference proteome</keyword>
<proteinExistence type="predicted"/>
<sequence>MAMTPVREGGCWRGACSQGLLEPCLLPRAAPRVWHGEDQAQAGKTAGIADESDGAAALERGARGDAAPVAARPARGRRPGPRRCHPRRTQKPSS</sequence>
<comment type="caution">
    <text evidence="2">The sequence shown here is derived from an EMBL/GenBank/DDBJ whole genome shotgun (WGS) entry which is preliminary data.</text>
</comment>